<keyword evidence="9" id="KW-1185">Reference proteome</keyword>
<dbReference type="AlphaFoldDB" id="A0A928ZPP0"/>
<comment type="similarity">
    <text evidence="2">Belongs to the HPF/YfiA ribosome-associated protein family. Short HPF subfamily.</text>
</comment>
<dbReference type="HAMAP" id="MF_00839">
    <property type="entry name" value="HPF"/>
    <property type="match status" value="1"/>
</dbReference>
<comment type="caution">
    <text evidence="8">The sequence shown here is derived from an EMBL/GenBank/DDBJ whole genome shotgun (WGS) entry which is preliminary data.</text>
</comment>
<dbReference type="PANTHER" id="PTHR33231:SF1">
    <property type="entry name" value="30S RIBOSOMAL PROTEIN"/>
    <property type="match status" value="1"/>
</dbReference>
<organism evidence="8 9">
    <name type="scientific">Leptolyngbya cf. ectocarpi LEGE 11479</name>
    <dbReference type="NCBI Taxonomy" id="1828722"/>
    <lineage>
        <taxon>Bacteria</taxon>
        <taxon>Bacillati</taxon>
        <taxon>Cyanobacteriota</taxon>
        <taxon>Cyanophyceae</taxon>
        <taxon>Leptolyngbyales</taxon>
        <taxon>Leptolyngbyaceae</taxon>
        <taxon>Leptolyngbya group</taxon>
        <taxon>Leptolyngbya</taxon>
    </lineage>
</organism>
<feature type="domain" description="Sigma 54 modulation/S30EA ribosomal protein C-terminal" evidence="7">
    <location>
        <begin position="134"/>
        <end position="188"/>
    </location>
</feature>
<dbReference type="InterPro" id="IPR050574">
    <property type="entry name" value="HPF/YfiA_ribosome-assoc"/>
</dbReference>
<gene>
    <name evidence="8" type="primary">raiA</name>
    <name evidence="5" type="synonym">hpf</name>
    <name evidence="8" type="ORF">IQ260_01950</name>
</gene>
<accession>A0A928ZPP0</accession>
<reference evidence="8" key="1">
    <citation type="submission" date="2020-10" db="EMBL/GenBank/DDBJ databases">
        <authorList>
            <person name="Castelo-Branco R."/>
            <person name="Eusebio N."/>
            <person name="Adriana R."/>
            <person name="Vieira A."/>
            <person name="Brugerolle De Fraissinette N."/>
            <person name="Rezende De Castro R."/>
            <person name="Schneider M.P."/>
            <person name="Vasconcelos V."/>
            <person name="Leao P.N."/>
        </authorList>
    </citation>
    <scope>NUCLEOTIDE SEQUENCE</scope>
    <source>
        <strain evidence="8">LEGE 11479</strain>
    </source>
</reference>
<dbReference type="SUPFAM" id="SSF69754">
    <property type="entry name" value="Ribosome binding protein Y (YfiA homologue)"/>
    <property type="match status" value="1"/>
</dbReference>
<evidence type="ECO:0000256" key="3">
    <source>
        <dbReference type="ARBA" id="ARBA00038695"/>
    </source>
</evidence>
<dbReference type="Gene3D" id="3.30.160.100">
    <property type="entry name" value="Ribosome hibernation promotion factor-like"/>
    <property type="match status" value="1"/>
</dbReference>
<dbReference type="FunFam" id="3.30.160.100:FF:000001">
    <property type="entry name" value="Ribosome hibernation promoting factor"/>
    <property type="match status" value="1"/>
</dbReference>
<sequence>MKLVIQGKNIEITEAIRQHVSQKIEKSVSHFQRMINKVDVCLSVAGGTNMPKRQCAEVTVYVNRAVVRAEESSDSLYASIDLVADKICRQLRKYKEKRRSSEHVSVRSMEVDVSSKDADLQVTELLEQRQPQLPEEVVRTKYFAMAPMSVQEALENLQLVDHDFYVFYNSETGEINVMYERNHGGYGLIQPRPAGSTNGHKNGHKNDHGAAANNHSHGSEKKPLQSAPLRK</sequence>
<dbReference type="GO" id="GO:0043024">
    <property type="term" value="F:ribosomal small subunit binding"/>
    <property type="evidence" value="ECO:0007669"/>
    <property type="project" value="TreeGrafter"/>
</dbReference>
<evidence type="ECO:0000313" key="9">
    <source>
        <dbReference type="Proteomes" id="UP000615026"/>
    </source>
</evidence>
<dbReference type="InterPro" id="IPR034694">
    <property type="entry name" value="HPF_long/plastid"/>
</dbReference>
<protein>
    <recommendedName>
        <fullName evidence="4 5">Ribosome hibernation promoting factor</fullName>
        <shortName evidence="5">HPF</shortName>
    </recommendedName>
</protein>
<comment type="subunit">
    <text evidence="3">Associates exclusively with 100S ribosomes, which are dimers of 70S ribosomes.</text>
</comment>
<dbReference type="InterPro" id="IPR032528">
    <property type="entry name" value="Ribosom_S30AE_C"/>
</dbReference>
<dbReference type="RefSeq" id="WP_193990352.1">
    <property type="nucleotide sequence ID" value="NZ_JADEXP010000007.1"/>
</dbReference>
<comment type="similarity">
    <text evidence="5">Belongs to the HPF/YfiA ribosome-associated protein family. Long HPF subfamily.</text>
</comment>
<dbReference type="Proteomes" id="UP000615026">
    <property type="component" value="Unassembled WGS sequence"/>
</dbReference>
<evidence type="ECO:0000256" key="1">
    <source>
        <dbReference type="ARBA" id="ARBA00022845"/>
    </source>
</evidence>
<evidence type="ECO:0000313" key="8">
    <source>
        <dbReference type="EMBL" id="MBE9065410.1"/>
    </source>
</evidence>
<dbReference type="NCBIfam" id="TIGR00741">
    <property type="entry name" value="yfiA"/>
    <property type="match status" value="1"/>
</dbReference>
<evidence type="ECO:0000256" key="5">
    <source>
        <dbReference type="HAMAP-Rule" id="MF_00839"/>
    </source>
</evidence>
<keyword evidence="5" id="KW-0963">Cytoplasm</keyword>
<dbReference type="InterPro" id="IPR036567">
    <property type="entry name" value="RHF-like"/>
</dbReference>
<dbReference type="GO" id="GO:0022627">
    <property type="term" value="C:cytosolic small ribosomal subunit"/>
    <property type="evidence" value="ECO:0007669"/>
    <property type="project" value="TreeGrafter"/>
</dbReference>
<comment type="subunit">
    <text evidence="5">Interacts with 100S ribosomes.</text>
</comment>
<evidence type="ECO:0000256" key="4">
    <source>
        <dbReference type="ARBA" id="ARBA00041148"/>
    </source>
</evidence>
<comment type="subcellular location">
    <subcellularLocation>
        <location evidence="5">Cytoplasm</location>
    </subcellularLocation>
</comment>
<feature type="region of interest" description="Disordered" evidence="6">
    <location>
        <begin position="188"/>
        <end position="231"/>
    </location>
</feature>
<evidence type="ECO:0000256" key="6">
    <source>
        <dbReference type="SAM" id="MobiDB-lite"/>
    </source>
</evidence>
<dbReference type="InterPro" id="IPR003489">
    <property type="entry name" value="RHF/RaiA"/>
</dbReference>
<dbReference type="PANTHER" id="PTHR33231">
    <property type="entry name" value="30S RIBOSOMAL PROTEIN"/>
    <property type="match status" value="1"/>
</dbReference>
<dbReference type="EMBL" id="JADEXP010000007">
    <property type="protein sequence ID" value="MBE9065410.1"/>
    <property type="molecule type" value="Genomic_DNA"/>
</dbReference>
<evidence type="ECO:0000256" key="2">
    <source>
        <dbReference type="ARBA" id="ARBA00038434"/>
    </source>
</evidence>
<dbReference type="Pfam" id="PF02482">
    <property type="entry name" value="Ribosomal_S30AE"/>
    <property type="match status" value="1"/>
</dbReference>
<dbReference type="Gene3D" id="3.30.505.50">
    <property type="entry name" value="Sigma 54 modulation/S30EA ribosomal protein, C-terminal domain"/>
    <property type="match status" value="1"/>
</dbReference>
<proteinExistence type="inferred from homology"/>
<comment type="function">
    <text evidence="5">Required for dimerization of active 70S ribosomes into 100S ribosomes in stationary phase; 100S ribosomes are translationally inactive and sometimes present during exponential growth.</text>
</comment>
<name>A0A928ZPP0_LEPEC</name>
<keyword evidence="1 5" id="KW-0810">Translation regulation</keyword>
<dbReference type="FunFam" id="3.30.505.50:FF:000003">
    <property type="entry name" value="ribosome-binding factor PSRP1, chloroplastic"/>
    <property type="match status" value="1"/>
</dbReference>
<evidence type="ECO:0000259" key="7">
    <source>
        <dbReference type="Pfam" id="PF16321"/>
    </source>
</evidence>
<dbReference type="InterPro" id="IPR038416">
    <property type="entry name" value="Ribosom_S30AE_C_sf"/>
</dbReference>
<dbReference type="GO" id="GO:0045900">
    <property type="term" value="P:negative regulation of translational elongation"/>
    <property type="evidence" value="ECO:0007669"/>
    <property type="project" value="TreeGrafter"/>
</dbReference>
<dbReference type="Pfam" id="PF16321">
    <property type="entry name" value="Ribosom_S30AE_C"/>
    <property type="match status" value="1"/>
</dbReference>
<dbReference type="CDD" id="cd00552">
    <property type="entry name" value="RaiA"/>
    <property type="match status" value="1"/>
</dbReference>